<dbReference type="Proteomes" id="UP000182977">
    <property type="component" value="Chromosome I"/>
</dbReference>
<sequence length="246" mass="25249">MAPGRRLRAGAVLLAVAAAVPLTTLTGGVAQAHPFGDPQTALISADGETVQVTWQAAVDDLSALAIELQVVESGRTFVYQDGALVPEESDPTDIDALVAAPEFADYLLRHIRVSAAGQDCVGTAGAFDGLGDDGAELSFACAGPVRTAEVSISTLTDLHESYRTLATGSGDQGHVYTLADDTAEWTFDPDAAPAAAGGAGLARQALPQVAVVLAALAAVAVVVTLRARRRRPKPSAERVSTTHPQS</sequence>
<dbReference type="RefSeq" id="WP_083421310.1">
    <property type="nucleotide sequence ID" value="NZ_KQ061230.1"/>
</dbReference>
<reference evidence="4" key="1">
    <citation type="submission" date="2016-10" db="EMBL/GenBank/DDBJ databases">
        <authorList>
            <person name="Varghese N."/>
            <person name="Submissions S."/>
        </authorList>
    </citation>
    <scope>NUCLEOTIDE SEQUENCE [LARGE SCALE GENOMIC DNA]</scope>
    <source>
        <strain evidence="4">DSM 45079</strain>
    </source>
</reference>
<evidence type="ECO:0000313" key="3">
    <source>
        <dbReference type="EMBL" id="SDU54574.1"/>
    </source>
</evidence>
<evidence type="ECO:0000256" key="2">
    <source>
        <dbReference type="SAM" id="SignalP"/>
    </source>
</evidence>
<gene>
    <name evidence="3" type="ORF">SAMN04488563_2587</name>
</gene>
<dbReference type="STRING" id="419479.SAMN04488563_2587"/>
<organism evidence="3 4">
    <name type="scientific">Jiangella alkaliphila</name>
    <dbReference type="NCBI Taxonomy" id="419479"/>
    <lineage>
        <taxon>Bacteria</taxon>
        <taxon>Bacillati</taxon>
        <taxon>Actinomycetota</taxon>
        <taxon>Actinomycetes</taxon>
        <taxon>Jiangellales</taxon>
        <taxon>Jiangellaceae</taxon>
        <taxon>Jiangella</taxon>
    </lineage>
</organism>
<keyword evidence="1" id="KW-1133">Transmembrane helix</keyword>
<feature type="signal peptide" evidence="2">
    <location>
        <begin position="1"/>
        <end position="32"/>
    </location>
</feature>
<keyword evidence="2" id="KW-0732">Signal</keyword>
<dbReference type="AlphaFoldDB" id="A0A1H2JDU3"/>
<dbReference type="OrthoDB" id="3373106at2"/>
<keyword evidence="1" id="KW-0472">Membrane</keyword>
<feature type="transmembrane region" description="Helical" evidence="1">
    <location>
        <begin position="205"/>
        <end position="225"/>
    </location>
</feature>
<name>A0A1H2JDU3_9ACTN</name>
<evidence type="ECO:0000256" key="1">
    <source>
        <dbReference type="SAM" id="Phobius"/>
    </source>
</evidence>
<proteinExistence type="predicted"/>
<feature type="chain" id="PRO_5009277452" evidence="2">
    <location>
        <begin position="33"/>
        <end position="246"/>
    </location>
</feature>
<keyword evidence="4" id="KW-1185">Reference proteome</keyword>
<dbReference type="EMBL" id="LT629791">
    <property type="protein sequence ID" value="SDU54574.1"/>
    <property type="molecule type" value="Genomic_DNA"/>
</dbReference>
<accession>A0A1H2JDU3</accession>
<protein>
    <submittedName>
        <fullName evidence="3">Uncharacterized protein</fullName>
    </submittedName>
</protein>
<keyword evidence="1" id="KW-0812">Transmembrane</keyword>
<evidence type="ECO:0000313" key="4">
    <source>
        <dbReference type="Proteomes" id="UP000182977"/>
    </source>
</evidence>